<dbReference type="PROSITE" id="PS50893">
    <property type="entry name" value="ABC_TRANSPORTER_2"/>
    <property type="match status" value="1"/>
</dbReference>
<protein>
    <submittedName>
        <fullName evidence="4">P-loop containing nucleoside triphosphate hydrolase protein</fullName>
    </submittedName>
</protein>
<dbReference type="OrthoDB" id="6593433at2759"/>
<reference evidence="4" key="1">
    <citation type="submission" date="2020-11" db="EMBL/GenBank/DDBJ databases">
        <authorList>
            <consortium name="DOE Joint Genome Institute"/>
            <person name="Ahrendt S."/>
            <person name="Riley R."/>
            <person name="Andreopoulos W."/>
            <person name="Labutti K."/>
            <person name="Pangilinan J."/>
            <person name="Ruiz-Duenas F.J."/>
            <person name="Barrasa J.M."/>
            <person name="Sanchez-Garcia M."/>
            <person name="Camarero S."/>
            <person name="Miyauchi S."/>
            <person name="Serrano A."/>
            <person name="Linde D."/>
            <person name="Babiker R."/>
            <person name="Drula E."/>
            <person name="Ayuso-Fernandez I."/>
            <person name="Pacheco R."/>
            <person name="Padilla G."/>
            <person name="Ferreira P."/>
            <person name="Barriuso J."/>
            <person name="Kellner H."/>
            <person name="Castanera R."/>
            <person name="Alfaro M."/>
            <person name="Ramirez L."/>
            <person name="Pisabarro A.G."/>
            <person name="Kuo A."/>
            <person name="Tritt A."/>
            <person name="Lipzen A."/>
            <person name="He G."/>
            <person name="Yan M."/>
            <person name="Ng V."/>
            <person name="Cullen D."/>
            <person name="Martin F."/>
            <person name="Rosso M.-N."/>
            <person name="Henrissat B."/>
            <person name="Hibbett D."/>
            <person name="Martinez A.T."/>
            <person name="Grigoriev I.V."/>
        </authorList>
    </citation>
    <scope>NUCLEOTIDE SEQUENCE</scope>
    <source>
        <strain evidence="4">MF-IS2</strain>
    </source>
</reference>
<keyword evidence="2" id="KW-0067">ATP-binding</keyword>
<accession>A0A9P5XPF4</accession>
<dbReference type="PROSITE" id="PS00211">
    <property type="entry name" value="ABC_TRANSPORTER_1"/>
    <property type="match status" value="1"/>
</dbReference>
<dbReference type="PANTHER" id="PTHR43119:SF1">
    <property type="entry name" value="ABC TRANSPORTER DOMAIN-CONTAINING PROTEIN"/>
    <property type="match status" value="1"/>
</dbReference>
<keyword evidence="4" id="KW-0378">Hydrolase</keyword>
<dbReference type="PANTHER" id="PTHR43119">
    <property type="entry name" value="ABC TRANSPORT PROTEIN ATP-BINDING COMPONENT-RELATED"/>
    <property type="match status" value="1"/>
</dbReference>
<evidence type="ECO:0000313" key="4">
    <source>
        <dbReference type="EMBL" id="KAF9454500.1"/>
    </source>
</evidence>
<evidence type="ECO:0000313" key="5">
    <source>
        <dbReference type="Proteomes" id="UP000807342"/>
    </source>
</evidence>
<feature type="domain" description="ABC transporter" evidence="3">
    <location>
        <begin position="6"/>
        <end position="238"/>
    </location>
</feature>
<dbReference type="Proteomes" id="UP000807342">
    <property type="component" value="Unassembled WGS sequence"/>
</dbReference>
<keyword evidence="1" id="KW-0547">Nucleotide-binding</keyword>
<dbReference type="EMBL" id="MU151053">
    <property type="protein sequence ID" value="KAF9454500.1"/>
    <property type="molecule type" value="Genomic_DNA"/>
</dbReference>
<dbReference type="InterPro" id="IPR003593">
    <property type="entry name" value="AAA+_ATPase"/>
</dbReference>
<dbReference type="AlphaFoldDB" id="A0A9P5XPF4"/>
<dbReference type="SUPFAM" id="SSF52540">
    <property type="entry name" value="P-loop containing nucleoside triphosphate hydrolases"/>
    <property type="match status" value="1"/>
</dbReference>
<dbReference type="InterPro" id="IPR003439">
    <property type="entry name" value="ABC_transporter-like_ATP-bd"/>
</dbReference>
<gene>
    <name evidence="4" type="ORF">P691DRAFT_716871</name>
</gene>
<organism evidence="4 5">
    <name type="scientific">Macrolepiota fuliginosa MF-IS2</name>
    <dbReference type="NCBI Taxonomy" id="1400762"/>
    <lineage>
        <taxon>Eukaryota</taxon>
        <taxon>Fungi</taxon>
        <taxon>Dikarya</taxon>
        <taxon>Basidiomycota</taxon>
        <taxon>Agaricomycotina</taxon>
        <taxon>Agaricomycetes</taxon>
        <taxon>Agaricomycetidae</taxon>
        <taxon>Agaricales</taxon>
        <taxon>Agaricineae</taxon>
        <taxon>Agaricaceae</taxon>
        <taxon>Macrolepiota</taxon>
    </lineage>
</organism>
<dbReference type="InterPro" id="IPR017871">
    <property type="entry name" value="ABC_transporter-like_CS"/>
</dbReference>
<dbReference type="Pfam" id="PF00005">
    <property type="entry name" value="ABC_tran"/>
    <property type="match status" value="1"/>
</dbReference>
<evidence type="ECO:0000259" key="3">
    <source>
        <dbReference type="PROSITE" id="PS50893"/>
    </source>
</evidence>
<evidence type="ECO:0000256" key="1">
    <source>
        <dbReference type="ARBA" id="ARBA00022741"/>
    </source>
</evidence>
<dbReference type="GO" id="GO:0005524">
    <property type="term" value="F:ATP binding"/>
    <property type="evidence" value="ECO:0007669"/>
    <property type="project" value="UniProtKB-KW"/>
</dbReference>
<evidence type="ECO:0000256" key="2">
    <source>
        <dbReference type="ARBA" id="ARBA00022840"/>
    </source>
</evidence>
<name>A0A9P5XPF4_9AGAR</name>
<keyword evidence="5" id="KW-1185">Reference proteome</keyword>
<proteinExistence type="predicted"/>
<comment type="caution">
    <text evidence="4">The sequence shown here is derived from an EMBL/GenBank/DDBJ whole genome shotgun (WGS) entry which is preliminary data.</text>
</comment>
<dbReference type="InterPro" id="IPR027417">
    <property type="entry name" value="P-loop_NTPase"/>
</dbReference>
<dbReference type="SMART" id="SM00382">
    <property type="entry name" value="AAA"/>
    <property type="match status" value="1"/>
</dbReference>
<sequence length="238" mass="26271">MAQSILELRGVTCEVAPGQPLFENVSFVVNEGDIVVLQGKSGSGKTTLLKCIAHLVLHKGNILYRGRTPRVYGIPTFRTRVLYVPQRPSLLPGTPKDFLFSISKLKSHRAYKDHKPEKAAPHKVLKRAVEVSGLWGVEEELWEREWSNLSGGEAQRIALAVALALDTAEVLLLDEPTSALDPQSSSMVEEFLAAEVKSPERELKALIWITHSDEQAKRVGTRFLNFLDGGCAEETSSV</sequence>
<dbReference type="GO" id="GO:0016887">
    <property type="term" value="F:ATP hydrolysis activity"/>
    <property type="evidence" value="ECO:0007669"/>
    <property type="project" value="InterPro"/>
</dbReference>
<dbReference type="Gene3D" id="3.40.50.300">
    <property type="entry name" value="P-loop containing nucleotide triphosphate hydrolases"/>
    <property type="match status" value="1"/>
</dbReference>